<dbReference type="AlphaFoldDB" id="A0A2N8L2Q5"/>
<evidence type="ECO:0000313" key="6">
    <source>
        <dbReference type="Proteomes" id="UP000235916"/>
    </source>
</evidence>
<keyword evidence="3" id="KW-0472">Membrane</keyword>
<dbReference type="SMART" id="SM00749">
    <property type="entry name" value="BON"/>
    <property type="match status" value="2"/>
</dbReference>
<keyword evidence="6" id="KW-1185">Reference proteome</keyword>
<feature type="compositionally biased region" description="Low complexity" evidence="2">
    <location>
        <begin position="1"/>
        <end position="21"/>
    </location>
</feature>
<keyword evidence="1" id="KW-0732">Signal</keyword>
<evidence type="ECO:0000256" key="3">
    <source>
        <dbReference type="SAM" id="Phobius"/>
    </source>
</evidence>
<keyword evidence="3" id="KW-0812">Transmembrane</keyword>
<sequence length="242" mass="26054">MNEPAEPSRSAARSRRAPSSPTHSQALPMKLLQHRNARTSVLLLALGAAFMSTACAPLVLGGAMMGGALVATDRRTSGTQVEDQGIEFKTSTRIREQIGDKGHVNVNAYNRMVLLTGEVASEAERARVEKIAAEVENVRQVLNETAVLGNSSLSSRASDVTLASKIKLSLVDARDLISNAFYVVVERGTVYIMGRVTEREANRAVEIARGVSGVQKVVRAFEIISEEELARLTPKRVEGAGK</sequence>
<name>A0A2N8L2Q5_9BURK</name>
<dbReference type="EMBL" id="POSP01000001">
    <property type="protein sequence ID" value="PND39984.1"/>
    <property type="molecule type" value="Genomic_DNA"/>
</dbReference>
<dbReference type="PROSITE" id="PS50914">
    <property type="entry name" value="BON"/>
    <property type="match status" value="2"/>
</dbReference>
<gene>
    <name evidence="5" type="ORF">C1O66_00850</name>
</gene>
<dbReference type="Proteomes" id="UP000235916">
    <property type="component" value="Unassembled WGS sequence"/>
</dbReference>
<dbReference type="Gene3D" id="3.30.1340.30">
    <property type="match status" value="1"/>
</dbReference>
<dbReference type="OrthoDB" id="5294487at2"/>
<dbReference type="PANTHER" id="PTHR34606">
    <property type="entry name" value="BON DOMAIN-CONTAINING PROTEIN"/>
    <property type="match status" value="1"/>
</dbReference>
<evidence type="ECO:0000313" key="5">
    <source>
        <dbReference type="EMBL" id="PND39984.1"/>
    </source>
</evidence>
<dbReference type="PANTHER" id="PTHR34606:SF4">
    <property type="entry name" value="OUTER MEMBRANE LIPOPROTEIN DOLP"/>
    <property type="match status" value="1"/>
</dbReference>
<dbReference type="Pfam" id="PF04972">
    <property type="entry name" value="BON"/>
    <property type="match status" value="2"/>
</dbReference>
<evidence type="ECO:0000256" key="1">
    <source>
        <dbReference type="ARBA" id="ARBA00022729"/>
    </source>
</evidence>
<reference evidence="5 6" key="1">
    <citation type="submission" date="2018-01" db="EMBL/GenBank/DDBJ databases">
        <title>Draft genome sequence of Paucibacter aquatile CR182 isolated from freshwater of the Nakdong River.</title>
        <authorList>
            <person name="Choi A."/>
            <person name="Chung E.J."/>
        </authorList>
    </citation>
    <scope>NUCLEOTIDE SEQUENCE [LARGE SCALE GENOMIC DNA]</scope>
    <source>
        <strain evidence="5 6">CR182</strain>
    </source>
</reference>
<dbReference type="InterPro" id="IPR051686">
    <property type="entry name" value="Lipoprotein_DolP"/>
</dbReference>
<accession>A0A2N8L2Q5</accession>
<dbReference type="InterPro" id="IPR014004">
    <property type="entry name" value="Transpt-assoc_nodulatn_dom_bac"/>
</dbReference>
<comment type="caution">
    <text evidence="5">The sequence shown here is derived from an EMBL/GenBank/DDBJ whole genome shotgun (WGS) entry which is preliminary data.</text>
</comment>
<feature type="region of interest" description="Disordered" evidence="2">
    <location>
        <begin position="1"/>
        <end position="26"/>
    </location>
</feature>
<evidence type="ECO:0000256" key="2">
    <source>
        <dbReference type="SAM" id="MobiDB-lite"/>
    </source>
</evidence>
<dbReference type="InterPro" id="IPR007055">
    <property type="entry name" value="BON_dom"/>
</dbReference>
<feature type="domain" description="BON" evidence="4">
    <location>
        <begin position="158"/>
        <end position="225"/>
    </location>
</feature>
<proteinExistence type="predicted"/>
<organism evidence="5 6">
    <name type="scientific">Kinneretia aquatilis</name>
    <dbReference type="NCBI Taxonomy" id="2070761"/>
    <lineage>
        <taxon>Bacteria</taxon>
        <taxon>Pseudomonadati</taxon>
        <taxon>Pseudomonadota</taxon>
        <taxon>Betaproteobacteria</taxon>
        <taxon>Burkholderiales</taxon>
        <taxon>Sphaerotilaceae</taxon>
        <taxon>Roseateles</taxon>
    </lineage>
</organism>
<protein>
    <submittedName>
        <fullName evidence="5">Transporter</fullName>
    </submittedName>
</protein>
<feature type="domain" description="BON" evidence="4">
    <location>
        <begin position="82"/>
        <end position="149"/>
    </location>
</feature>
<evidence type="ECO:0000259" key="4">
    <source>
        <dbReference type="PROSITE" id="PS50914"/>
    </source>
</evidence>
<feature type="transmembrane region" description="Helical" evidence="3">
    <location>
        <begin position="41"/>
        <end position="70"/>
    </location>
</feature>
<keyword evidence="3" id="KW-1133">Transmembrane helix</keyword>